<dbReference type="Proteomes" id="UP001528823">
    <property type="component" value="Unassembled WGS sequence"/>
</dbReference>
<reference evidence="5 6" key="1">
    <citation type="submission" date="2022-11" db="EMBL/GenBank/DDBJ databases">
        <title>Spartinivicinus poritis sp. nov., isolated from scleractinian coral Porites lutea.</title>
        <authorList>
            <person name="Zhang G."/>
            <person name="Cai L."/>
            <person name="Wei Q."/>
        </authorList>
    </citation>
    <scope>NUCLEOTIDE SEQUENCE [LARGE SCALE GENOMIC DNA]</scope>
    <source>
        <strain evidence="5 6">A2-2</strain>
    </source>
</reference>
<organism evidence="5 6">
    <name type="scientific">Spartinivicinus poritis</name>
    <dbReference type="NCBI Taxonomy" id="2994640"/>
    <lineage>
        <taxon>Bacteria</taxon>
        <taxon>Pseudomonadati</taxon>
        <taxon>Pseudomonadota</taxon>
        <taxon>Gammaproteobacteria</taxon>
        <taxon>Oceanospirillales</taxon>
        <taxon>Zooshikellaceae</taxon>
        <taxon>Spartinivicinus</taxon>
    </lineage>
</organism>
<name>A0ABT5UGE9_9GAMM</name>
<evidence type="ECO:0000313" key="6">
    <source>
        <dbReference type="Proteomes" id="UP001528823"/>
    </source>
</evidence>
<keyword evidence="3" id="KW-0804">Transcription</keyword>
<dbReference type="EMBL" id="JAPMOU010000058">
    <property type="protein sequence ID" value="MDE1465285.1"/>
    <property type="molecule type" value="Genomic_DNA"/>
</dbReference>
<dbReference type="CDD" id="cd00090">
    <property type="entry name" value="HTH_ARSR"/>
    <property type="match status" value="1"/>
</dbReference>
<dbReference type="InterPro" id="IPR036388">
    <property type="entry name" value="WH-like_DNA-bd_sf"/>
</dbReference>
<evidence type="ECO:0000256" key="3">
    <source>
        <dbReference type="ARBA" id="ARBA00023163"/>
    </source>
</evidence>
<dbReference type="PANTHER" id="PTHR30154">
    <property type="entry name" value="LEUCINE-RESPONSIVE REGULATORY PROTEIN"/>
    <property type="match status" value="1"/>
</dbReference>
<dbReference type="PRINTS" id="PR00033">
    <property type="entry name" value="HTHASNC"/>
</dbReference>
<keyword evidence="2" id="KW-0238">DNA-binding</keyword>
<dbReference type="InterPro" id="IPR000485">
    <property type="entry name" value="AsnC-type_HTH_dom"/>
</dbReference>
<dbReference type="Pfam" id="PF01037">
    <property type="entry name" value="AsnC_trans_reg"/>
    <property type="match status" value="1"/>
</dbReference>
<dbReference type="PROSITE" id="PS00519">
    <property type="entry name" value="HTH_ASNC_1"/>
    <property type="match status" value="1"/>
</dbReference>
<evidence type="ECO:0000313" key="5">
    <source>
        <dbReference type="EMBL" id="MDE1465285.1"/>
    </source>
</evidence>
<dbReference type="InterPro" id="IPR019887">
    <property type="entry name" value="Tscrpt_reg_AsnC/Lrp_C"/>
</dbReference>
<comment type="caution">
    <text evidence="5">The sequence shown here is derived from an EMBL/GenBank/DDBJ whole genome shotgun (WGS) entry which is preliminary data.</text>
</comment>
<dbReference type="Pfam" id="PF13404">
    <property type="entry name" value="HTH_AsnC-type"/>
    <property type="match status" value="1"/>
</dbReference>
<evidence type="ECO:0000259" key="4">
    <source>
        <dbReference type="PROSITE" id="PS50956"/>
    </source>
</evidence>
<gene>
    <name evidence="5" type="ORF">ORQ98_25295</name>
</gene>
<keyword evidence="1" id="KW-0805">Transcription regulation</keyword>
<feature type="domain" description="HTH asnC-type" evidence="4">
    <location>
        <begin position="15"/>
        <end position="76"/>
    </location>
</feature>
<dbReference type="SUPFAM" id="SSF54909">
    <property type="entry name" value="Dimeric alpha+beta barrel"/>
    <property type="match status" value="1"/>
</dbReference>
<dbReference type="InterPro" id="IPR036390">
    <property type="entry name" value="WH_DNA-bd_sf"/>
</dbReference>
<keyword evidence="6" id="KW-1185">Reference proteome</keyword>
<protein>
    <submittedName>
        <fullName evidence="5">Lrp/AsnC family transcriptional regulator</fullName>
    </submittedName>
</protein>
<dbReference type="InterPro" id="IPR019888">
    <property type="entry name" value="Tscrpt_reg_AsnC-like"/>
</dbReference>
<proteinExistence type="predicted"/>
<dbReference type="InterPro" id="IPR011991">
    <property type="entry name" value="ArsR-like_HTH"/>
</dbReference>
<accession>A0ABT5UGE9</accession>
<dbReference type="SUPFAM" id="SSF46785">
    <property type="entry name" value="Winged helix' DNA-binding domain"/>
    <property type="match status" value="1"/>
</dbReference>
<dbReference type="InterPro" id="IPR019885">
    <property type="entry name" value="Tscrpt_reg_HTH_AsnC-type_CS"/>
</dbReference>
<dbReference type="InterPro" id="IPR011008">
    <property type="entry name" value="Dimeric_a/b-barrel"/>
</dbReference>
<evidence type="ECO:0000256" key="1">
    <source>
        <dbReference type="ARBA" id="ARBA00023015"/>
    </source>
</evidence>
<dbReference type="PROSITE" id="PS50956">
    <property type="entry name" value="HTH_ASNC_2"/>
    <property type="match status" value="1"/>
</dbReference>
<dbReference type="Gene3D" id="3.30.70.920">
    <property type="match status" value="1"/>
</dbReference>
<sequence>MAQTLKYSLLGMNILDKFDQLIIEALSKDARQPVAAIAEQVNLSRSAVSERIKKLEQNGTIKGYQVLLRESEKDHVAALIEIQYFGAKCEEVVIPVITRFPEVKQCFAVSGDTDLIIYVRAENMQKIMQLYEALNEIEGVTKIKTHVVMNEWINRLGA</sequence>
<dbReference type="RefSeq" id="WP_274691594.1">
    <property type="nucleotide sequence ID" value="NZ_JAPMOU010000058.1"/>
</dbReference>
<dbReference type="Gene3D" id="1.10.10.10">
    <property type="entry name" value="Winged helix-like DNA-binding domain superfamily/Winged helix DNA-binding domain"/>
    <property type="match status" value="1"/>
</dbReference>
<dbReference type="SMART" id="SM00344">
    <property type="entry name" value="HTH_ASNC"/>
    <property type="match status" value="1"/>
</dbReference>
<evidence type="ECO:0000256" key="2">
    <source>
        <dbReference type="ARBA" id="ARBA00023125"/>
    </source>
</evidence>
<dbReference type="PANTHER" id="PTHR30154:SF34">
    <property type="entry name" value="TRANSCRIPTIONAL REGULATOR AZLB"/>
    <property type="match status" value="1"/>
</dbReference>